<dbReference type="InterPro" id="IPR000620">
    <property type="entry name" value="EamA_dom"/>
</dbReference>
<feature type="transmembrane region" description="Helical" evidence="7">
    <location>
        <begin position="168"/>
        <end position="187"/>
    </location>
</feature>
<feature type="compositionally biased region" description="Low complexity" evidence="6">
    <location>
        <begin position="291"/>
        <end position="300"/>
    </location>
</feature>
<keyword evidence="3 7" id="KW-0812">Transmembrane</keyword>
<evidence type="ECO:0000313" key="10">
    <source>
        <dbReference type="Proteomes" id="UP001501196"/>
    </source>
</evidence>
<dbReference type="PANTHER" id="PTHR32322">
    <property type="entry name" value="INNER MEMBRANE TRANSPORTER"/>
    <property type="match status" value="1"/>
</dbReference>
<comment type="caution">
    <text evidence="9">The sequence shown here is derived from an EMBL/GenBank/DDBJ whole genome shotgun (WGS) entry which is preliminary data.</text>
</comment>
<feature type="transmembrane region" description="Helical" evidence="7">
    <location>
        <begin position="134"/>
        <end position="156"/>
    </location>
</feature>
<dbReference type="Proteomes" id="UP001501196">
    <property type="component" value="Unassembled WGS sequence"/>
</dbReference>
<feature type="domain" description="EamA" evidence="8">
    <location>
        <begin position="137"/>
        <end position="269"/>
    </location>
</feature>
<feature type="transmembrane region" description="Helical" evidence="7">
    <location>
        <begin position="28"/>
        <end position="45"/>
    </location>
</feature>
<evidence type="ECO:0000256" key="4">
    <source>
        <dbReference type="ARBA" id="ARBA00022989"/>
    </source>
</evidence>
<gene>
    <name evidence="9" type="ORF">GCM10009819_00620</name>
</gene>
<dbReference type="Gene3D" id="1.10.3730.20">
    <property type="match status" value="1"/>
</dbReference>
<sequence>MLVTAIAPIAWGSTYWVTREFLPADAPLWGAVIRALPAGLLLFVLRRRRPHGAWWWRSAVLGTLNVGVFFALIYLVAQLLPTSLASTIMATSPAAMMVLAWLFAGERLRLVPLIGAGLGIGGVALLLAGDGVAAAPLGIAASVLAMLLSSLGYILAKRWRDGTDVLSVTSWQLLAGGLLLLPVALVVEGAPPAADGAGIVAFAYVSVIATAVAFAAWFAGLARLPAGTVGLVGLLNPVAGVLLGVLLAGERLGPWQFAGLGIVLLGIVMGQPSAQRALARARRGLGRRPRSAPGARTPAARVHRTEVPTPVPADC</sequence>
<feature type="transmembrane region" description="Helical" evidence="7">
    <location>
        <begin position="54"/>
        <end position="77"/>
    </location>
</feature>
<dbReference type="InterPro" id="IPR050638">
    <property type="entry name" value="AA-Vitamin_Transporters"/>
</dbReference>
<feature type="transmembrane region" description="Helical" evidence="7">
    <location>
        <begin position="229"/>
        <end position="249"/>
    </location>
</feature>
<feature type="transmembrane region" description="Helical" evidence="7">
    <location>
        <begin position="199"/>
        <end position="222"/>
    </location>
</feature>
<dbReference type="EMBL" id="BAAAPW010000001">
    <property type="protein sequence ID" value="GAA2021978.1"/>
    <property type="molecule type" value="Genomic_DNA"/>
</dbReference>
<feature type="transmembrane region" description="Helical" evidence="7">
    <location>
        <begin position="255"/>
        <end position="274"/>
    </location>
</feature>
<proteinExistence type="inferred from homology"/>
<feature type="transmembrane region" description="Helical" evidence="7">
    <location>
        <begin position="110"/>
        <end position="128"/>
    </location>
</feature>
<dbReference type="SUPFAM" id="SSF103481">
    <property type="entry name" value="Multidrug resistance efflux transporter EmrE"/>
    <property type="match status" value="2"/>
</dbReference>
<organism evidence="9 10">
    <name type="scientific">Agromyces tropicus</name>
    <dbReference type="NCBI Taxonomy" id="555371"/>
    <lineage>
        <taxon>Bacteria</taxon>
        <taxon>Bacillati</taxon>
        <taxon>Actinomycetota</taxon>
        <taxon>Actinomycetes</taxon>
        <taxon>Micrococcales</taxon>
        <taxon>Microbacteriaceae</taxon>
        <taxon>Agromyces</taxon>
    </lineage>
</organism>
<dbReference type="PANTHER" id="PTHR32322:SF2">
    <property type="entry name" value="EAMA DOMAIN-CONTAINING PROTEIN"/>
    <property type="match status" value="1"/>
</dbReference>
<keyword evidence="5 7" id="KW-0472">Membrane</keyword>
<feature type="transmembrane region" description="Helical" evidence="7">
    <location>
        <begin position="83"/>
        <end position="103"/>
    </location>
</feature>
<name>A0ABP5FA90_9MICO</name>
<keyword evidence="10" id="KW-1185">Reference proteome</keyword>
<dbReference type="Pfam" id="PF00892">
    <property type="entry name" value="EamA"/>
    <property type="match status" value="2"/>
</dbReference>
<evidence type="ECO:0000313" key="9">
    <source>
        <dbReference type="EMBL" id="GAA2021978.1"/>
    </source>
</evidence>
<comment type="similarity">
    <text evidence="2">Belongs to the EamA transporter family.</text>
</comment>
<evidence type="ECO:0000259" key="8">
    <source>
        <dbReference type="Pfam" id="PF00892"/>
    </source>
</evidence>
<evidence type="ECO:0000256" key="2">
    <source>
        <dbReference type="ARBA" id="ARBA00007362"/>
    </source>
</evidence>
<feature type="domain" description="EamA" evidence="8">
    <location>
        <begin position="2"/>
        <end position="127"/>
    </location>
</feature>
<feature type="region of interest" description="Disordered" evidence="6">
    <location>
        <begin position="282"/>
        <end position="315"/>
    </location>
</feature>
<evidence type="ECO:0000256" key="1">
    <source>
        <dbReference type="ARBA" id="ARBA00004141"/>
    </source>
</evidence>
<accession>A0ABP5FA90</accession>
<comment type="subcellular location">
    <subcellularLocation>
        <location evidence="1">Membrane</location>
        <topology evidence="1">Multi-pass membrane protein</topology>
    </subcellularLocation>
</comment>
<evidence type="ECO:0000256" key="3">
    <source>
        <dbReference type="ARBA" id="ARBA00022692"/>
    </source>
</evidence>
<evidence type="ECO:0000256" key="7">
    <source>
        <dbReference type="SAM" id="Phobius"/>
    </source>
</evidence>
<protein>
    <submittedName>
        <fullName evidence="9">EamA family transporter</fullName>
    </submittedName>
</protein>
<reference evidence="10" key="1">
    <citation type="journal article" date="2019" name="Int. J. Syst. Evol. Microbiol.">
        <title>The Global Catalogue of Microorganisms (GCM) 10K type strain sequencing project: providing services to taxonomists for standard genome sequencing and annotation.</title>
        <authorList>
            <consortium name="The Broad Institute Genomics Platform"/>
            <consortium name="The Broad Institute Genome Sequencing Center for Infectious Disease"/>
            <person name="Wu L."/>
            <person name="Ma J."/>
        </authorList>
    </citation>
    <scope>NUCLEOTIDE SEQUENCE [LARGE SCALE GENOMIC DNA]</scope>
    <source>
        <strain evidence="10">JCM 15672</strain>
    </source>
</reference>
<keyword evidence="4 7" id="KW-1133">Transmembrane helix</keyword>
<evidence type="ECO:0000256" key="6">
    <source>
        <dbReference type="SAM" id="MobiDB-lite"/>
    </source>
</evidence>
<dbReference type="InterPro" id="IPR037185">
    <property type="entry name" value="EmrE-like"/>
</dbReference>
<evidence type="ECO:0000256" key="5">
    <source>
        <dbReference type="ARBA" id="ARBA00023136"/>
    </source>
</evidence>